<evidence type="ECO:0000313" key="3">
    <source>
        <dbReference type="Proteomes" id="UP000655366"/>
    </source>
</evidence>
<accession>A0A931CMV4</accession>
<dbReference type="RefSeq" id="WP_196395737.1">
    <property type="nucleotide sequence ID" value="NZ_JADNYM010000005.1"/>
</dbReference>
<dbReference type="EMBL" id="JADNYM010000005">
    <property type="protein sequence ID" value="MBG0738801.1"/>
    <property type="molecule type" value="Genomic_DNA"/>
</dbReference>
<evidence type="ECO:0000313" key="2">
    <source>
        <dbReference type="EMBL" id="MBG0738801.1"/>
    </source>
</evidence>
<gene>
    <name evidence="2" type="ORF">IV500_05125</name>
</gene>
<sequence>MKFSRSNYDKPHRCPGWSGPAWKSGPGESGCEGGSLAVQFGDDSDKWERLYKPHWTMYRCVTCGIYVLPSVLKNLDPSWWTFVVGRKISNVKDMLRRRVR</sequence>
<comment type="caution">
    <text evidence="2">The sequence shown here is derived from an EMBL/GenBank/DDBJ whole genome shotgun (WGS) entry which is preliminary data.</text>
</comment>
<dbReference type="AlphaFoldDB" id="A0A931CMV4"/>
<proteinExistence type="predicted"/>
<keyword evidence="3" id="KW-1185">Reference proteome</keyword>
<organism evidence="2 3">
    <name type="scientific">Arthrobacter terrae</name>
    <dbReference type="NCBI Taxonomy" id="2935737"/>
    <lineage>
        <taxon>Bacteria</taxon>
        <taxon>Bacillati</taxon>
        <taxon>Actinomycetota</taxon>
        <taxon>Actinomycetes</taxon>
        <taxon>Micrococcales</taxon>
        <taxon>Micrococcaceae</taxon>
        <taxon>Arthrobacter</taxon>
    </lineage>
</organism>
<protein>
    <submittedName>
        <fullName evidence="2">Uncharacterized protein</fullName>
    </submittedName>
</protein>
<dbReference type="Proteomes" id="UP000655366">
    <property type="component" value="Unassembled WGS sequence"/>
</dbReference>
<reference evidence="2 3" key="1">
    <citation type="submission" date="2020-11" db="EMBL/GenBank/DDBJ databases">
        <title>Arthrobacter antarcticus sp. nov., isolated from Antarctic Soil.</title>
        <authorList>
            <person name="Li J."/>
        </authorList>
    </citation>
    <scope>NUCLEOTIDE SEQUENCE [LARGE SCALE GENOMIC DNA]</scope>
    <source>
        <strain evidence="2 3">Z1-20</strain>
    </source>
</reference>
<name>A0A931CMV4_9MICC</name>
<evidence type="ECO:0000256" key="1">
    <source>
        <dbReference type="SAM" id="MobiDB-lite"/>
    </source>
</evidence>
<feature type="region of interest" description="Disordered" evidence="1">
    <location>
        <begin position="1"/>
        <end position="29"/>
    </location>
</feature>